<dbReference type="STRING" id="479437.Elen_1760"/>
<evidence type="ECO:0008006" key="4">
    <source>
        <dbReference type="Google" id="ProtNLM"/>
    </source>
</evidence>
<sequence>MLKIVSEALAHKTFVWMPLFETRGGQSTLVSFVFIFLFVFALSAPLVEIIRYTSDAVSVASASNDVARAVAENPSMSEGERMDFFNRAYPNLAGANVEVTIGFPRSEEYQHHLPSADGTWNVRPSKTTSREVDVEVSIDRPWVTPLSSIILAITGTGLGDSYHIEAGGSACIDDTVSSGSW</sequence>
<evidence type="ECO:0000256" key="1">
    <source>
        <dbReference type="SAM" id="Phobius"/>
    </source>
</evidence>
<gene>
    <name evidence="2" type="ordered locus">Elen_1760</name>
</gene>
<feature type="transmembrane region" description="Helical" evidence="1">
    <location>
        <begin position="29"/>
        <end position="47"/>
    </location>
</feature>
<dbReference type="AlphaFoldDB" id="C8WHY4"/>
<organism evidence="2 3">
    <name type="scientific">Eggerthella lenta (strain ATCC 25559 / DSM 2243 / CCUG 17323 / JCM 9979 / KCTC 3265 / NCTC 11813 / VPI 0255 / 1899 B)</name>
    <name type="common">Eubacterium lentum</name>
    <dbReference type="NCBI Taxonomy" id="479437"/>
    <lineage>
        <taxon>Bacteria</taxon>
        <taxon>Bacillati</taxon>
        <taxon>Actinomycetota</taxon>
        <taxon>Coriobacteriia</taxon>
        <taxon>Eggerthellales</taxon>
        <taxon>Eggerthellaceae</taxon>
        <taxon>Eggerthella</taxon>
    </lineage>
</organism>
<dbReference type="RefSeq" id="WP_015760768.1">
    <property type="nucleotide sequence ID" value="NC_013204.1"/>
</dbReference>
<evidence type="ECO:0000313" key="2">
    <source>
        <dbReference type="EMBL" id="ACV55725.1"/>
    </source>
</evidence>
<dbReference type="KEGG" id="ele:Elen_1760"/>
<dbReference type="HOGENOM" id="CLU_1486832_0_0_11"/>
<keyword evidence="1" id="KW-0812">Transmembrane</keyword>
<dbReference type="EMBL" id="CP001726">
    <property type="protein sequence ID" value="ACV55725.1"/>
    <property type="molecule type" value="Genomic_DNA"/>
</dbReference>
<keyword evidence="1" id="KW-1133">Transmembrane helix</keyword>
<dbReference type="PaxDb" id="479437-Elen_1760"/>
<dbReference type="Proteomes" id="UP000001377">
    <property type="component" value="Chromosome"/>
</dbReference>
<reference evidence="2 3" key="1">
    <citation type="journal article" date="2009" name="Stand. Genomic Sci.">
        <title>Complete genome sequence of Eggerthella lenta type strain (IPP VPI 0255).</title>
        <authorList>
            <person name="Saunders E."/>
            <person name="Pukall R."/>
            <person name="Abt B."/>
            <person name="Lapidus A."/>
            <person name="Glavina Del Rio T."/>
            <person name="Copeland A."/>
            <person name="Tice H."/>
            <person name="Cheng J.F."/>
            <person name="Lucas S."/>
            <person name="Chen F."/>
            <person name="Nolan M."/>
            <person name="Bruce D."/>
            <person name="Goodwin L."/>
            <person name="Pitluck S."/>
            <person name="Ivanova N."/>
            <person name="Mavromatis K."/>
            <person name="Ovchinnikova G."/>
            <person name="Pati A."/>
            <person name="Chen A."/>
            <person name="Palaniappan K."/>
            <person name="Land M."/>
            <person name="Hauser L."/>
            <person name="Chang Y.J."/>
            <person name="Jeffries C.D."/>
            <person name="Chain P."/>
            <person name="Meincke L."/>
            <person name="Sims D."/>
            <person name="Brettin T."/>
            <person name="Detter J.C."/>
            <person name="Goker M."/>
            <person name="Bristow J."/>
            <person name="Eisen J.A."/>
            <person name="Markowitz V."/>
            <person name="Hugenholtz P."/>
            <person name="Kyrpides N.C."/>
            <person name="Klenk H.P."/>
            <person name="Han C."/>
        </authorList>
    </citation>
    <scope>NUCLEOTIDE SEQUENCE [LARGE SCALE GENOMIC DNA]</scope>
    <source>
        <strain evidence="3">ATCC 25559 / DSM 2243 / CCUG 17323 / JCM 9979 / KCTC 3265 / NCTC 11813 / VPI 0255 / 1899 B</strain>
    </source>
</reference>
<accession>C8WHY4</accession>
<keyword evidence="1" id="KW-0472">Membrane</keyword>
<evidence type="ECO:0000313" key="3">
    <source>
        <dbReference type="Proteomes" id="UP000001377"/>
    </source>
</evidence>
<keyword evidence="3" id="KW-1185">Reference proteome</keyword>
<protein>
    <recommendedName>
        <fullName evidence="4">Pilus assembly protein</fullName>
    </recommendedName>
</protein>
<name>C8WHY4_EGGLE</name>
<proteinExistence type="predicted"/>